<proteinExistence type="predicted"/>
<gene>
    <name evidence="2" type="ORF">GNF77_19320</name>
</gene>
<evidence type="ECO:0000313" key="3">
    <source>
        <dbReference type="Proteomes" id="UP001292368"/>
    </source>
</evidence>
<organism evidence="2 3">
    <name type="scientific">Clostridium perfringens</name>
    <dbReference type="NCBI Taxonomy" id="1502"/>
    <lineage>
        <taxon>Bacteria</taxon>
        <taxon>Bacillati</taxon>
        <taxon>Bacillota</taxon>
        <taxon>Clostridia</taxon>
        <taxon>Eubacteriales</taxon>
        <taxon>Clostridiaceae</taxon>
        <taxon>Clostridium</taxon>
    </lineage>
</organism>
<name>A0AAW9IYQ0_CLOPF</name>
<feature type="transmembrane region" description="Helical" evidence="1">
    <location>
        <begin position="48"/>
        <end position="69"/>
    </location>
</feature>
<dbReference type="Proteomes" id="UP001292368">
    <property type="component" value="Unassembled WGS sequence"/>
</dbReference>
<protein>
    <submittedName>
        <fullName evidence="2">Uncharacterized protein</fullName>
    </submittedName>
</protein>
<accession>A0AAW9IYQ0</accession>
<dbReference type="RefSeq" id="WP_322382701.1">
    <property type="nucleotide sequence ID" value="NZ_WNVM01001042.1"/>
</dbReference>
<dbReference type="AlphaFoldDB" id="A0AAW9IYQ0"/>
<dbReference type="EMBL" id="WNVM01001042">
    <property type="protein sequence ID" value="MDZ5011003.1"/>
    <property type="molecule type" value="Genomic_DNA"/>
</dbReference>
<reference evidence="2" key="1">
    <citation type="submission" date="2019-11" db="EMBL/GenBank/DDBJ databases">
        <title>Characterization of Clostridium perfringens isolates from swine manure treated agricultural soils.</title>
        <authorList>
            <person name="Wushke S.T."/>
        </authorList>
    </citation>
    <scope>NUCLEOTIDE SEQUENCE</scope>
    <source>
        <strain evidence="2">V2</strain>
    </source>
</reference>
<keyword evidence="1" id="KW-0472">Membrane</keyword>
<comment type="caution">
    <text evidence="2">The sequence shown here is derived from an EMBL/GenBank/DDBJ whole genome shotgun (WGS) entry which is preliminary data.</text>
</comment>
<evidence type="ECO:0000256" key="1">
    <source>
        <dbReference type="SAM" id="Phobius"/>
    </source>
</evidence>
<keyword evidence="1" id="KW-1133">Transmembrane helix</keyword>
<feature type="non-terminal residue" evidence="2">
    <location>
        <position position="92"/>
    </location>
</feature>
<sequence length="92" mass="10600">MEYIVAKATHPDLKVRYQNVGELQKDILNIGKIGKEYENKVKIRKRNIGILLGTFIISLLITISGWSGYSKDLKKNFDNYINRGIEARNNMD</sequence>
<keyword evidence="1" id="KW-0812">Transmembrane</keyword>
<evidence type="ECO:0000313" key="2">
    <source>
        <dbReference type="EMBL" id="MDZ5011003.1"/>
    </source>
</evidence>